<dbReference type="SUPFAM" id="SSF56634">
    <property type="entry name" value="Heme-dependent catalase-like"/>
    <property type="match status" value="1"/>
</dbReference>
<dbReference type="EMBL" id="GBRD01006257">
    <property type="protein sequence ID" value="JAG59564.1"/>
    <property type="molecule type" value="Transcribed_RNA"/>
</dbReference>
<dbReference type="GO" id="GO:0005777">
    <property type="term" value="C:peroxisome"/>
    <property type="evidence" value="ECO:0007669"/>
    <property type="project" value="TreeGrafter"/>
</dbReference>
<dbReference type="GO" id="GO:0005739">
    <property type="term" value="C:mitochondrion"/>
    <property type="evidence" value="ECO:0007669"/>
    <property type="project" value="TreeGrafter"/>
</dbReference>
<dbReference type="GO" id="GO:0042542">
    <property type="term" value="P:response to hydrogen peroxide"/>
    <property type="evidence" value="ECO:0007669"/>
    <property type="project" value="TreeGrafter"/>
</dbReference>
<keyword evidence="6" id="KW-0408">Iron</keyword>
<accession>A0A0A9YHA6</accession>
<comment type="similarity">
    <text evidence="1">Belongs to the catalase family.</text>
</comment>
<dbReference type="InterPro" id="IPR018028">
    <property type="entry name" value="Catalase"/>
</dbReference>
<evidence type="ECO:0000256" key="3">
    <source>
        <dbReference type="ARBA" id="ARBA00022617"/>
    </source>
</evidence>
<dbReference type="InterPro" id="IPR024708">
    <property type="entry name" value="Catalase_AS"/>
</dbReference>
<reference evidence="10" key="2">
    <citation type="submission" date="2014-07" db="EMBL/GenBank/DDBJ databases">
        <authorList>
            <person name="Hull J."/>
        </authorList>
    </citation>
    <scope>NUCLEOTIDE SEQUENCE</scope>
</reference>
<dbReference type="GO" id="GO:0042744">
    <property type="term" value="P:hydrogen peroxide catabolic process"/>
    <property type="evidence" value="ECO:0007669"/>
    <property type="project" value="UniProtKB-KW"/>
</dbReference>
<keyword evidence="4" id="KW-0479">Metal-binding</keyword>
<evidence type="ECO:0000256" key="6">
    <source>
        <dbReference type="ARBA" id="ARBA00023004"/>
    </source>
</evidence>
<sequence length="285" mass="32065">MFLLVILIFASCSLSVSTRKAERKVIGNYTRADGVPIYDNLNSITAGRFGPIVLQDVNFLDDMQHFDRERIPERVVHAKGAGAFGYFLCTNDLSKYTQASVLSTVGKRTPLAVRFSRIGGNAGEADTVRDGRGFAIKFFTDQGNWDLVGLNLPVFWIRDTMRFSSLIHANKRNPVTNLYDPVMFWDFMSLLPETLAMILNVFSDKGIPMSYRTMDGHSTNSFSLTRRDGKITFVKFHLKSNQGVQNMPPDQAATTAGVDADFHVRDLFDYIAKGNFPSWNMSWNC</sequence>
<evidence type="ECO:0000256" key="1">
    <source>
        <dbReference type="ARBA" id="ARBA00005329"/>
    </source>
</evidence>
<evidence type="ECO:0000256" key="7">
    <source>
        <dbReference type="ARBA" id="ARBA00023324"/>
    </source>
</evidence>
<name>A0A0A9YHA6_LYGHE</name>
<keyword evidence="7" id="KW-0376">Hydrogen peroxide</keyword>
<dbReference type="EMBL" id="GBHO01012060">
    <property type="protein sequence ID" value="JAG31544.1"/>
    <property type="molecule type" value="Transcribed_RNA"/>
</dbReference>
<keyword evidence="8" id="KW-0732">Signal</keyword>
<dbReference type="Pfam" id="PF00199">
    <property type="entry name" value="Catalase"/>
    <property type="match status" value="1"/>
</dbReference>
<dbReference type="PANTHER" id="PTHR11465">
    <property type="entry name" value="CATALASE"/>
    <property type="match status" value="1"/>
</dbReference>
<dbReference type="GO" id="GO:0004096">
    <property type="term" value="F:catalase activity"/>
    <property type="evidence" value="ECO:0007669"/>
    <property type="project" value="InterPro"/>
</dbReference>
<feature type="chain" id="PRO_5015033991" evidence="8">
    <location>
        <begin position="19"/>
        <end position="285"/>
    </location>
</feature>
<dbReference type="PRINTS" id="PR00067">
    <property type="entry name" value="CATALASE"/>
</dbReference>
<feature type="domain" description="Catalase core" evidence="9">
    <location>
        <begin position="30"/>
        <end position="285"/>
    </location>
</feature>
<evidence type="ECO:0000256" key="5">
    <source>
        <dbReference type="ARBA" id="ARBA00023002"/>
    </source>
</evidence>
<protein>
    <submittedName>
        <fullName evidence="10">Catalase</fullName>
    </submittedName>
</protein>
<evidence type="ECO:0000259" key="9">
    <source>
        <dbReference type="SMART" id="SM01060"/>
    </source>
</evidence>
<evidence type="ECO:0000313" key="10">
    <source>
        <dbReference type="EMBL" id="JAG31544.1"/>
    </source>
</evidence>
<dbReference type="PANTHER" id="PTHR11465:SF9">
    <property type="entry name" value="CATALASE"/>
    <property type="match status" value="1"/>
</dbReference>
<evidence type="ECO:0000256" key="2">
    <source>
        <dbReference type="ARBA" id="ARBA00022559"/>
    </source>
</evidence>
<keyword evidence="5" id="KW-0560">Oxidoreductase</keyword>
<organism evidence="10">
    <name type="scientific">Lygus hesperus</name>
    <name type="common">Western plant bug</name>
    <dbReference type="NCBI Taxonomy" id="30085"/>
    <lineage>
        <taxon>Eukaryota</taxon>
        <taxon>Metazoa</taxon>
        <taxon>Ecdysozoa</taxon>
        <taxon>Arthropoda</taxon>
        <taxon>Hexapoda</taxon>
        <taxon>Insecta</taxon>
        <taxon>Pterygota</taxon>
        <taxon>Neoptera</taxon>
        <taxon>Paraneoptera</taxon>
        <taxon>Hemiptera</taxon>
        <taxon>Heteroptera</taxon>
        <taxon>Panheteroptera</taxon>
        <taxon>Cimicomorpha</taxon>
        <taxon>Miridae</taxon>
        <taxon>Mirini</taxon>
        <taxon>Lygus</taxon>
    </lineage>
</organism>
<dbReference type="PROSITE" id="PS00438">
    <property type="entry name" value="CATALASE_2"/>
    <property type="match status" value="1"/>
</dbReference>
<keyword evidence="3" id="KW-0349">Heme</keyword>
<dbReference type="Gene3D" id="2.40.180.10">
    <property type="entry name" value="Catalase core domain"/>
    <property type="match status" value="1"/>
</dbReference>
<dbReference type="SMART" id="SM01060">
    <property type="entry name" value="Catalase"/>
    <property type="match status" value="1"/>
</dbReference>
<dbReference type="InterPro" id="IPR011614">
    <property type="entry name" value="Catalase_core"/>
</dbReference>
<dbReference type="InterPro" id="IPR020835">
    <property type="entry name" value="Catalase_sf"/>
</dbReference>
<reference evidence="11" key="3">
    <citation type="submission" date="2014-09" db="EMBL/GenBank/DDBJ databases">
        <authorList>
            <person name="Magalhaes I.L.F."/>
            <person name="Oliveira U."/>
            <person name="Santos F.R."/>
            <person name="Vidigal T.H.D.A."/>
            <person name="Brescovit A.D."/>
            <person name="Santos A.J."/>
        </authorList>
    </citation>
    <scope>NUCLEOTIDE SEQUENCE</scope>
</reference>
<dbReference type="GO" id="GO:0046872">
    <property type="term" value="F:metal ion binding"/>
    <property type="evidence" value="ECO:0007669"/>
    <property type="project" value="UniProtKB-KW"/>
</dbReference>
<evidence type="ECO:0000256" key="4">
    <source>
        <dbReference type="ARBA" id="ARBA00022723"/>
    </source>
</evidence>
<feature type="signal peptide" evidence="8">
    <location>
        <begin position="1"/>
        <end position="18"/>
    </location>
</feature>
<evidence type="ECO:0000256" key="8">
    <source>
        <dbReference type="SAM" id="SignalP"/>
    </source>
</evidence>
<dbReference type="AlphaFoldDB" id="A0A0A9YHA6"/>
<dbReference type="PROSITE" id="PS51402">
    <property type="entry name" value="CATALASE_3"/>
    <property type="match status" value="1"/>
</dbReference>
<keyword evidence="2" id="KW-0575">Peroxidase</keyword>
<gene>
    <name evidence="10" type="primary">CAT_3</name>
    <name evidence="10" type="ORF">CM83_99998</name>
</gene>
<proteinExistence type="inferred from homology"/>
<reference evidence="10" key="1">
    <citation type="journal article" date="2014" name="PLoS ONE">
        <title>Transcriptome-Based Identification of ABC Transporters in the Western Tarnished Plant Bug Lygus hesperus.</title>
        <authorList>
            <person name="Hull J.J."/>
            <person name="Chaney K."/>
            <person name="Geib S.M."/>
            <person name="Fabrick J.A."/>
            <person name="Brent C.S."/>
            <person name="Walsh D."/>
            <person name="Lavine L.C."/>
        </authorList>
    </citation>
    <scope>NUCLEOTIDE SEQUENCE</scope>
</reference>
<evidence type="ECO:0000313" key="11">
    <source>
        <dbReference type="EMBL" id="JAG59564.1"/>
    </source>
</evidence>
<dbReference type="GO" id="GO:0020037">
    <property type="term" value="F:heme binding"/>
    <property type="evidence" value="ECO:0007669"/>
    <property type="project" value="InterPro"/>
</dbReference>